<dbReference type="InterPro" id="IPR023214">
    <property type="entry name" value="HAD_sf"/>
</dbReference>
<evidence type="ECO:0000313" key="6">
    <source>
        <dbReference type="Proteomes" id="UP001501736"/>
    </source>
</evidence>
<evidence type="ECO:0000313" key="5">
    <source>
        <dbReference type="EMBL" id="GAA3285720.1"/>
    </source>
</evidence>
<keyword evidence="3" id="KW-0460">Magnesium</keyword>
<reference evidence="6" key="1">
    <citation type="journal article" date="2019" name="Int. J. Syst. Evol. Microbiol.">
        <title>The Global Catalogue of Microorganisms (GCM) 10K type strain sequencing project: providing services to taxonomists for standard genome sequencing and annotation.</title>
        <authorList>
            <consortium name="The Broad Institute Genomics Platform"/>
            <consortium name="The Broad Institute Genome Sequencing Center for Infectious Disease"/>
            <person name="Wu L."/>
            <person name="Ma J."/>
        </authorList>
    </citation>
    <scope>NUCLEOTIDE SEQUENCE [LARGE SCALE GENOMIC DNA]</scope>
    <source>
        <strain evidence="6">JCM 11483</strain>
    </source>
</reference>
<dbReference type="PANTHER" id="PTHR46470:SF4">
    <property type="entry name" value="5-AMINO-6-(5-PHOSPHO-D-RIBITYLAMINO)URACIL PHOSPHATASE YIGB"/>
    <property type="match status" value="1"/>
</dbReference>
<dbReference type="SFLD" id="SFLDS00003">
    <property type="entry name" value="Haloacid_Dehalogenase"/>
    <property type="match status" value="1"/>
</dbReference>
<accession>A0ABP6RD80</accession>
<dbReference type="NCBIfam" id="TIGR01549">
    <property type="entry name" value="HAD-SF-IA-v1"/>
    <property type="match status" value="1"/>
</dbReference>
<organism evidence="5 6">
    <name type="scientific">Nesterenkonia halobia</name>
    <dbReference type="NCBI Taxonomy" id="37922"/>
    <lineage>
        <taxon>Bacteria</taxon>
        <taxon>Bacillati</taxon>
        <taxon>Actinomycetota</taxon>
        <taxon>Actinomycetes</taxon>
        <taxon>Micrococcales</taxon>
        <taxon>Micrococcaceae</taxon>
        <taxon>Nesterenkonia</taxon>
    </lineage>
</organism>
<evidence type="ECO:0000256" key="2">
    <source>
        <dbReference type="ARBA" id="ARBA00022801"/>
    </source>
</evidence>
<dbReference type="NCBIfam" id="TIGR01509">
    <property type="entry name" value="HAD-SF-IA-v3"/>
    <property type="match status" value="1"/>
</dbReference>
<dbReference type="InterPro" id="IPR051400">
    <property type="entry name" value="HAD-like_hydrolase"/>
</dbReference>
<protein>
    <submittedName>
        <fullName evidence="5">HAD family hydrolase</fullName>
    </submittedName>
</protein>
<dbReference type="InterPro" id="IPR006439">
    <property type="entry name" value="HAD-SF_hydro_IA"/>
</dbReference>
<dbReference type="GO" id="GO:0016787">
    <property type="term" value="F:hydrolase activity"/>
    <property type="evidence" value="ECO:0007669"/>
    <property type="project" value="UniProtKB-KW"/>
</dbReference>
<dbReference type="Proteomes" id="UP001501736">
    <property type="component" value="Unassembled WGS sequence"/>
</dbReference>
<dbReference type="RefSeq" id="WP_344720620.1">
    <property type="nucleotide sequence ID" value="NZ_BAAAYG010000007.1"/>
</dbReference>
<name>A0ABP6RD80_9MICC</name>
<evidence type="ECO:0000256" key="4">
    <source>
        <dbReference type="SAM" id="MobiDB-lite"/>
    </source>
</evidence>
<proteinExistence type="predicted"/>
<dbReference type="InterPro" id="IPR036412">
    <property type="entry name" value="HAD-like_sf"/>
</dbReference>
<evidence type="ECO:0000256" key="1">
    <source>
        <dbReference type="ARBA" id="ARBA00001946"/>
    </source>
</evidence>
<dbReference type="Gene3D" id="3.40.50.1000">
    <property type="entry name" value="HAD superfamily/HAD-like"/>
    <property type="match status" value="1"/>
</dbReference>
<dbReference type="SUPFAM" id="SSF56784">
    <property type="entry name" value="HAD-like"/>
    <property type="match status" value="1"/>
</dbReference>
<sequence length="267" mass="28248">MAAAEEPDAAERAGGSSGSGRAPRTMAGVLFDVDDTLVDLGTAMRATVVELAAQLPAALDLEARRRAAELFAQDGRRRYHAYLAGELSFVEQRVARMRDACAALGVPLPDRGAPAEALAELWGEPYEQAMRRRWGPFDDVHPSLDALEAAGFAVGAVTNNVAAYQTEKLRTAGLERIADVVGIDAVGVVKPDPAIFHEGARRLGLAPEQCVYIGDDPAADGIGARDAGMLSVLVDRAGRHAEIEGVTKVNSLRAALDFVHRAGGRVE</sequence>
<gene>
    <name evidence="5" type="ORF">GCM10020260_18830</name>
</gene>
<keyword evidence="6" id="KW-1185">Reference proteome</keyword>
<comment type="caution">
    <text evidence="5">The sequence shown here is derived from an EMBL/GenBank/DDBJ whole genome shotgun (WGS) entry which is preliminary data.</text>
</comment>
<comment type="cofactor">
    <cofactor evidence="1">
        <name>Mg(2+)</name>
        <dbReference type="ChEBI" id="CHEBI:18420"/>
    </cofactor>
</comment>
<evidence type="ECO:0000256" key="3">
    <source>
        <dbReference type="ARBA" id="ARBA00022842"/>
    </source>
</evidence>
<dbReference type="Gene3D" id="1.20.120.1600">
    <property type="match status" value="1"/>
</dbReference>
<dbReference type="PRINTS" id="PR00413">
    <property type="entry name" value="HADHALOGNASE"/>
</dbReference>
<keyword evidence="2 5" id="KW-0378">Hydrolase</keyword>
<dbReference type="EMBL" id="BAAAYG010000007">
    <property type="protein sequence ID" value="GAA3285720.1"/>
    <property type="molecule type" value="Genomic_DNA"/>
</dbReference>
<dbReference type="PANTHER" id="PTHR46470">
    <property type="entry name" value="N-ACYLNEURAMINATE-9-PHOSPHATASE"/>
    <property type="match status" value="1"/>
</dbReference>
<dbReference type="SFLD" id="SFLDG01129">
    <property type="entry name" value="C1.5:_HAD__Beta-PGM__Phosphata"/>
    <property type="match status" value="1"/>
</dbReference>
<dbReference type="Pfam" id="PF00702">
    <property type="entry name" value="Hydrolase"/>
    <property type="match status" value="1"/>
</dbReference>
<feature type="region of interest" description="Disordered" evidence="4">
    <location>
        <begin position="1"/>
        <end position="21"/>
    </location>
</feature>